<dbReference type="EMBL" id="QKWP01001008">
    <property type="protein sequence ID" value="RIB12595.1"/>
    <property type="molecule type" value="Genomic_DNA"/>
</dbReference>
<dbReference type="AlphaFoldDB" id="A0A397UQK9"/>
<keyword evidence="2" id="KW-0418">Kinase</keyword>
<sequence length="220" mass="25410">MKELQLGTDDYESMIEWIPFDRLNNIEKIGEGGFGSVFSAIWLNGKRKIITIKDDDDNYEYIRSRKHYSTVALKTLSGSKENPRDFLKEFENHVKCRLYGSRLNIFGLTQNTATNEYLMVFQYADNGSLHKFLRMKFQDLTWQIKLKLLEDISYDLDEIHKAGYIHADFHSGNILQDESISKWLRSYISDLGLSKKVDGNDSEDGTYGVLPYVAPEVLLG</sequence>
<dbReference type="Gene3D" id="1.10.510.10">
    <property type="entry name" value="Transferase(Phosphotransferase) domain 1"/>
    <property type="match status" value="1"/>
</dbReference>
<evidence type="ECO:0000313" key="3">
    <source>
        <dbReference type="Proteomes" id="UP000266673"/>
    </source>
</evidence>
<keyword evidence="2" id="KW-0808">Transferase</keyword>
<feature type="domain" description="Protein kinase" evidence="1">
    <location>
        <begin position="23"/>
        <end position="220"/>
    </location>
</feature>
<dbReference type="InterPro" id="IPR011009">
    <property type="entry name" value="Kinase-like_dom_sf"/>
</dbReference>
<dbReference type="InterPro" id="IPR000719">
    <property type="entry name" value="Prot_kinase_dom"/>
</dbReference>
<dbReference type="OrthoDB" id="4062651at2759"/>
<reference evidence="2 3" key="1">
    <citation type="submission" date="2018-06" db="EMBL/GenBank/DDBJ databases">
        <title>Comparative genomics reveals the genomic features of Rhizophagus irregularis, R. cerebriforme, R. diaphanum and Gigaspora rosea, and their symbiotic lifestyle signature.</title>
        <authorList>
            <person name="Morin E."/>
            <person name="San Clemente H."/>
            <person name="Chen E.C.H."/>
            <person name="De La Providencia I."/>
            <person name="Hainaut M."/>
            <person name="Kuo A."/>
            <person name="Kohler A."/>
            <person name="Murat C."/>
            <person name="Tang N."/>
            <person name="Roy S."/>
            <person name="Loubradou J."/>
            <person name="Henrissat B."/>
            <person name="Grigoriev I.V."/>
            <person name="Corradi N."/>
            <person name="Roux C."/>
            <person name="Martin F.M."/>
        </authorList>
    </citation>
    <scope>NUCLEOTIDE SEQUENCE [LARGE SCALE GENOMIC DNA]</scope>
    <source>
        <strain evidence="2 3">DAOM 194757</strain>
    </source>
</reference>
<dbReference type="GO" id="GO:0005524">
    <property type="term" value="F:ATP binding"/>
    <property type="evidence" value="ECO:0007669"/>
    <property type="project" value="InterPro"/>
</dbReference>
<evidence type="ECO:0000259" key="1">
    <source>
        <dbReference type="PROSITE" id="PS50011"/>
    </source>
</evidence>
<dbReference type="InterPro" id="IPR001245">
    <property type="entry name" value="Ser-Thr/Tyr_kinase_cat_dom"/>
</dbReference>
<comment type="caution">
    <text evidence="2">The sequence shown here is derived from an EMBL/GenBank/DDBJ whole genome shotgun (WGS) entry which is preliminary data.</text>
</comment>
<protein>
    <submittedName>
        <fullName evidence="2">Kinase-like domain-containing protein</fullName>
    </submittedName>
</protein>
<dbReference type="PROSITE" id="PS50011">
    <property type="entry name" value="PROTEIN_KINASE_DOM"/>
    <property type="match status" value="1"/>
</dbReference>
<name>A0A397UQK9_9GLOM</name>
<proteinExistence type="predicted"/>
<evidence type="ECO:0000313" key="2">
    <source>
        <dbReference type="EMBL" id="RIB12595.1"/>
    </source>
</evidence>
<keyword evidence="3" id="KW-1185">Reference proteome</keyword>
<dbReference type="SUPFAM" id="SSF56112">
    <property type="entry name" value="Protein kinase-like (PK-like)"/>
    <property type="match status" value="1"/>
</dbReference>
<dbReference type="PANTHER" id="PTHR27006:SF570">
    <property type="entry name" value="AUXIN-RESPONSIVE PROTEIN"/>
    <property type="match status" value="1"/>
</dbReference>
<gene>
    <name evidence="2" type="ORF">C2G38_13662</name>
</gene>
<accession>A0A397UQK9</accession>
<dbReference type="STRING" id="44941.A0A397UQK9"/>
<dbReference type="PANTHER" id="PTHR27006">
    <property type="entry name" value="PROMASTIGOTE SURFACE ANTIGEN PROTEIN PSA"/>
    <property type="match status" value="1"/>
</dbReference>
<dbReference type="Pfam" id="PF07714">
    <property type="entry name" value="PK_Tyr_Ser-Thr"/>
    <property type="match status" value="1"/>
</dbReference>
<dbReference type="Proteomes" id="UP000266673">
    <property type="component" value="Unassembled WGS sequence"/>
</dbReference>
<organism evidence="2 3">
    <name type="scientific">Gigaspora rosea</name>
    <dbReference type="NCBI Taxonomy" id="44941"/>
    <lineage>
        <taxon>Eukaryota</taxon>
        <taxon>Fungi</taxon>
        <taxon>Fungi incertae sedis</taxon>
        <taxon>Mucoromycota</taxon>
        <taxon>Glomeromycotina</taxon>
        <taxon>Glomeromycetes</taxon>
        <taxon>Diversisporales</taxon>
        <taxon>Gigasporaceae</taxon>
        <taxon>Gigaspora</taxon>
    </lineage>
</organism>
<dbReference type="GO" id="GO:0004672">
    <property type="term" value="F:protein kinase activity"/>
    <property type="evidence" value="ECO:0007669"/>
    <property type="project" value="InterPro"/>
</dbReference>